<dbReference type="AlphaFoldDB" id="A0A418YDE6"/>
<reference evidence="2 3" key="2">
    <citation type="submission" date="2019-01" db="EMBL/GenBank/DDBJ databases">
        <title>Motilimonas pumilus sp. nov., isolated from the gut of sea cucumber (Apostichopus japonicus).</title>
        <authorList>
            <person name="Wang F.-Q."/>
            <person name="Ren L.-H."/>
            <person name="Lin Y.-W."/>
            <person name="Sun G.-H."/>
            <person name="Du Z.-J."/>
            <person name="Zhao J.-X."/>
            <person name="Liu X.-J."/>
            <person name="Liu L.-J."/>
        </authorList>
    </citation>
    <scope>NUCLEOTIDE SEQUENCE [LARGE SCALE GENOMIC DNA]</scope>
    <source>
        <strain evidence="2 3">PLHSC7-2</strain>
    </source>
</reference>
<reference evidence="2 3" key="1">
    <citation type="submission" date="2018-09" db="EMBL/GenBank/DDBJ databases">
        <authorList>
            <person name="Wang F."/>
        </authorList>
    </citation>
    <scope>NUCLEOTIDE SEQUENCE [LARGE SCALE GENOMIC DNA]</scope>
    <source>
        <strain evidence="2 3">PLHSC7-2</strain>
    </source>
</reference>
<evidence type="ECO:0000313" key="2">
    <source>
        <dbReference type="EMBL" id="RJG42534.1"/>
    </source>
</evidence>
<proteinExistence type="predicted"/>
<feature type="signal peptide" evidence="1">
    <location>
        <begin position="1"/>
        <end position="23"/>
    </location>
</feature>
<organism evidence="2 3">
    <name type="scientific">Motilimonas pumila</name>
    <dbReference type="NCBI Taxonomy" id="2303987"/>
    <lineage>
        <taxon>Bacteria</taxon>
        <taxon>Pseudomonadati</taxon>
        <taxon>Pseudomonadota</taxon>
        <taxon>Gammaproteobacteria</taxon>
        <taxon>Alteromonadales</taxon>
        <taxon>Alteromonadales genera incertae sedis</taxon>
        <taxon>Motilimonas</taxon>
    </lineage>
</organism>
<keyword evidence="3" id="KW-1185">Reference proteome</keyword>
<dbReference type="EMBL" id="QZCH01000016">
    <property type="protein sequence ID" value="RJG42534.1"/>
    <property type="molecule type" value="Genomic_DNA"/>
</dbReference>
<evidence type="ECO:0000256" key="1">
    <source>
        <dbReference type="SAM" id="SignalP"/>
    </source>
</evidence>
<comment type="caution">
    <text evidence="2">The sequence shown here is derived from an EMBL/GenBank/DDBJ whole genome shotgun (WGS) entry which is preliminary data.</text>
</comment>
<evidence type="ECO:0008006" key="4">
    <source>
        <dbReference type="Google" id="ProtNLM"/>
    </source>
</evidence>
<accession>A0A418YDE6</accession>
<gene>
    <name evidence="2" type="ORF">D1Z90_12785</name>
</gene>
<feature type="chain" id="PRO_5019163812" description="Solute-binding protein family 3/N-terminal domain-containing protein" evidence="1">
    <location>
        <begin position="24"/>
        <end position="273"/>
    </location>
</feature>
<keyword evidence="1" id="KW-0732">Signal</keyword>
<sequence length="273" mass="31311">MDNSVIKKVCLGLCLLLPSATWAAQEKPTITWLEYDLPPGYIAHGPMRDSGFSDLTTNWLYPRLRNYNHKVRQGTTSRLLRLAKSGALVCSSVLKNPEREQFLYFSDPTQLLATHKLYFLAKQKAYLQQLTGQTLNRAVSLNKVFNALPELKFAIANGRSYGSERDKIVARYNDKMKVFTRQEQSSHLIKNLLAERLDMIIEYPWIMKYETQRMQGDFPSLASVDIVESSPAIKARIACSKTPQGYEVIKIINALIYNAPRQQLQQYADRWTK</sequence>
<dbReference type="SUPFAM" id="SSF53850">
    <property type="entry name" value="Periplasmic binding protein-like II"/>
    <property type="match status" value="1"/>
</dbReference>
<protein>
    <recommendedName>
        <fullName evidence="4">Solute-binding protein family 3/N-terminal domain-containing protein</fullName>
    </recommendedName>
</protein>
<name>A0A418YDE6_9GAMM</name>
<dbReference type="Proteomes" id="UP000283255">
    <property type="component" value="Unassembled WGS sequence"/>
</dbReference>
<evidence type="ECO:0000313" key="3">
    <source>
        <dbReference type="Proteomes" id="UP000283255"/>
    </source>
</evidence>